<evidence type="ECO:0000256" key="5">
    <source>
        <dbReference type="ARBA" id="ARBA00023273"/>
    </source>
</evidence>
<accession>A0A5J4WXE4</accession>
<dbReference type="PANTHER" id="PTHR21490:SF0">
    <property type="entry name" value="ENKURIN"/>
    <property type="match status" value="1"/>
</dbReference>
<evidence type="ECO:0000256" key="2">
    <source>
        <dbReference type="ARBA" id="ARBA00004245"/>
    </source>
</evidence>
<protein>
    <recommendedName>
        <fullName evidence="7">Enkurin domain-containing protein</fullName>
    </recommendedName>
</protein>
<dbReference type="GO" id="GO:0005856">
    <property type="term" value="C:cytoskeleton"/>
    <property type="evidence" value="ECO:0007669"/>
    <property type="project" value="UniProtKB-SubCell"/>
</dbReference>
<dbReference type="PROSITE" id="PS51665">
    <property type="entry name" value="ENKURIN"/>
    <property type="match status" value="1"/>
</dbReference>
<dbReference type="AlphaFoldDB" id="A0A5J4WXE4"/>
<dbReference type="GO" id="GO:0005516">
    <property type="term" value="F:calmodulin binding"/>
    <property type="evidence" value="ECO:0007669"/>
    <property type="project" value="TreeGrafter"/>
</dbReference>
<dbReference type="InterPro" id="IPR027012">
    <property type="entry name" value="Enkurin_dom"/>
</dbReference>
<proteinExistence type="predicted"/>
<sequence length="249" mass="29616">MIFEEDLIARRPKPVYKNRETILNLIPQDEPEHPPVEKYTSQYDPHVYAKKKTMGTMGPPKYDVSTQDFQRIKDRTLPPRQKFDYTQDVPLRDRVPLRDEVPIHGLRTKTNYIRTNAAAVIAQPAKQDSHKEVHYSTVRGFGERPQYLDRVQREIEEENAIKNEIKTQRAYQDYLAAQQPERMTEAERQELLAGLKKRWDEIKKTYGQMPLFIDVESMKLNREEMERQMSEIENDMEKLSKKKVYVEKF</sequence>
<dbReference type="InterPro" id="IPR052102">
    <property type="entry name" value="Enkurin_domain-protein"/>
</dbReference>
<keyword evidence="6" id="KW-0175">Coiled coil</keyword>
<dbReference type="OrthoDB" id="2123594at2759"/>
<keyword evidence="5" id="KW-0966">Cell projection</keyword>
<comment type="caution">
    <text evidence="8">The sequence shown here is derived from an EMBL/GenBank/DDBJ whole genome shotgun (WGS) entry which is preliminary data.</text>
</comment>
<evidence type="ECO:0000256" key="4">
    <source>
        <dbReference type="ARBA" id="ARBA00023212"/>
    </source>
</evidence>
<keyword evidence="4" id="KW-0206">Cytoskeleton</keyword>
<gene>
    <name evidence="8" type="ORF">EZS28_004726</name>
</gene>
<dbReference type="Pfam" id="PF13864">
    <property type="entry name" value="Enkurin"/>
    <property type="match status" value="1"/>
</dbReference>
<feature type="coiled-coil region" evidence="6">
    <location>
        <begin position="215"/>
        <end position="242"/>
    </location>
</feature>
<dbReference type="PANTHER" id="PTHR21490">
    <property type="entry name" value="ENKURIN-RELATED"/>
    <property type="match status" value="1"/>
</dbReference>
<dbReference type="Proteomes" id="UP000324800">
    <property type="component" value="Unassembled WGS sequence"/>
</dbReference>
<evidence type="ECO:0000259" key="7">
    <source>
        <dbReference type="PROSITE" id="PS51665"/>
    </source>
</evidence>
<name>A0A5J4WXE4_9EUKA</name>
<evidence type="ECO:0000313" key="8">
    <source>
        <dbReference type="EMBL" id="KAA6399748.1"/>
    </source>
</evidence>
<feature type="domain" description="Enkurin" evidence="7">
    <location>
        <begin position="155"/>
        <end position="247"/>
    </location>
</feature>
<reference evidence="8 9" key="1">
    <citation type="submission" date="2019-03" db="EMBL/GenBank/DDBJ databases">
        <title>Single cell metagenomics reveals metabolic interactions within the superorganism composed of flagellate Streblomastix strix and complex community of Bacteroidetes bacteria on its surface.</title>
        <authorList>
            <person name="Treitli S.C."/>
            <person name="Kolisko M."/>
            <person name="Husnik F."/>
            <person name="Keeling P."/>
            <person name="Hampl V."/>
        </authorList>
    </citation>
    <scope>NUCLEOTIDE SEQUENCE [LARGE SCALE GENOMIC DNA]</scope>
    <source>
        <strain evidence="8">ST1C</strain>
    </source>
</reference>
<evidence type="ECO:0000256" key="1">
    <source>
        <dbReference type="ARBA" id="ARBA00004138"/>
    </source>
</evidence>
<evidence type="ECO:0000256" key="6">
    <source>
        <dbReference type="SAM" id="Coils"/>
    </source>
</evidence>
<evidence type="ECO:0000313" key="9">
    <source>
        <dbReference type="Proteomes" id="UP000324800"/>
    </source>
</evidence>
<dbReference type="EMBL" id="SNRW01000689">
    <property type="protein sequence ID" value="KAA6399748.1"/>
    <property type="molecule type" value="Genomic_DNA"/>
</dbReference>
<evidence type="ECO:0000256" key="3">
    <source>
        <dbReference type="ARBA" id="ARBA00022490"/>
    </source>
</evidence>
<keyword evidence="3" id="KW-0963">Cytoplasm</keyword>
<dbReference type="GO" id="GO:0005929">
    <property type="term" value="C:cilium"/>
    <property type="evidence" value="ECO:0007669"/>
    <property type="project" value="UniProtKB-SubCell"/>
</dbReference>
<organism evidence="8 9">
    <name type="scientific">Streblomastix strix</name>
    <dbReference type="NCBI Taxonomy" id="222440"/>
    <lineage>
        <taxon>Eukaryota</taxon>
        <taxon>Metamonada</taxon>
        <taxon>Preaxostyla</taxon>
        <taxon>Oxymonadida</taxon>
        <taxon>Streblomastigidae</taxon>
        <taxon>Streblomastix</taxon>
    </lineage>
</organism>
<comment type="subcellular location">
    <subcellularLocation>
        <location evidence="1">Cell projection</location>
        <location evidence="1">Cilium</location>
    </subcellularLocation>
    <subcellularLocation>
        <location evidence="2">Cytoplasm</location>
        <location evidence="2">Cytoskeleton</location>
    </subcellularLocation>
</comment>